<dbReference type="InterPro" id="IPR037652">
    <property type="entry name" value="Mim2"/>
</dbReference>
<evidence type="ECO:0000256" key="1">
    <source>
        <dbReference type="SAM" id="Phobius"/>
    </source>
</evidence>
<dbReference type="GO" id="GO:0070096">
    <property type="term" value="P:mitochondrial outer membrane translocase complex assembly"/>
    <property type="evidence" value="ECO:0007669"/>
    <property type="project" value="InterPro"/>
</dbReference>
<keyword evidence="3" id="KW-1185">Reference proteome</keyword>
<proteinExistence type="predicted"/>
<feature type="transmembrane region" description="Helical" evidence="1">
    <location>
        <begin position="20"/>
        <end position="38"/>
    </location>
</feature>
<protein>
    <submittedName>
        <fullName evidence="2">Uncharacterized protein</fullName>
    </submittedName>
</protein>
<name>A0A067MBQ3_BOTB1</name>
<keyword evidence="1" id="KW-0812">Transmembrane</keyword>
<dbReference type="EMBL" id="KL198080">
    <property type="protein sequence ID" value="KDQ09282.1"/>
    <property type="molecule type" value="Genomic_DNA"/>
</dbReference>
<keyword evidence="1" id="KW-0472">Membrane</keyword>
<dbReference type="GO" id="GO:0005741">
    <property type="term" value="C:mitochondrial outer membrane"/>
    <property type="evidence" value="ECO:0007669"/>
    <property type="project" value="TreeGrafter"/>
</dbReference>
<dbReference type="Pfam" id="PF19117">
    <property type="entry name" value="Mim2"/>
    <property type="match status" value="1"/>
</dbReference>
<gene>
    <name evidence="2" type="ORF">BOTBODRAFT_77461</name>
</gene>
<dbReference type="InParanoid" id="A0A067MBQ3"/>
<keyword evidence="1" id="KW-1133">Transmembrane helix</keyword>
<dbReference type="STRING" id="930990.A0A067MBQ3"/>
<evidence type="ECO:0000313" key="3">
    <source>
        <dbReference type="Proteomes" id="UP000027195"/>
    </source>
</evidence>
<reference evidence="3" key="1">
    <citation type="journal article" date="2014" name="Proc. Natl. Acad. Sci. U.S.A.">
        <title>Extensive sampling of basidiomycete genomes demonstrates inadequacy of the white-rot/brown-rot paradigm for wood decay fungi.</title>
        <authorList>
            <person name="Riley R."/>
            <person name="Salamov A.A."/>
            <person name="Brown D.W."/>
            <person name="Nagy L.G."/>
            <person name="Floudas D."/>
            <person name="Held B.W."/>
            <person name="Levasseur A."/>
            <person name="Lombard V."/>
            <person name="Morin E."/>
            <person name="Otillar R."/>
            <person name="Lindquist E.A."/>
            <person name="Sun H."/>
            <person name="LaButti K.M."/>
            <person name="Schmutz J."/>
            <person name="Jabbour D."/>
            <person name="Luo H."/>
            <person name="Baker S.E."/>
            <person name="Pisabarro A.G."/>
            <person name="Walton J.D."/>
            <person name="Blanchette R.A."/>
            <person name="Henrissat B."/>
            <person name="Martin F."/>
            <person name="Cullen D."/>
            <person name="Hibbett D.S."/>
            <person name="Grigoriev I.V."/>
        </authorList>
    </citation>
    <scope>NUCLEOTIDE SEQUENCE [LARGE SCALE GENOMIC DNA]</scope>
    <source>
        <strain evidence="3">FD-172 SS1</strain>
    </source>
</reference>
<feature type="non-terminal residue" evidence="2">
    <location>
        <position position="59"/>
    </location>
</feature>
<dbReference type="Proteomes" id="UP000027195">
    <property type="component" value="Unassembled WGS sequence"/>
</dbReference>
<accession>A0A067MBQ3</accession>
<organism evidence="2 3">
    <name type="scientific">Botryobasidium botryosum (strain FD-172 SS1)</name>
    <dbReference type="NCBI Taxonomy" id="930990"/>
    <lineage>
        <taxon>Eukaryota</taxon>
        <taxon>Fungi</taxon>
        <taxon>Dikarya</taxon>
        <taxon>Basidiomycota</taxon>
        <taxon>Agaricomycotina</taxon>
        <taxon>Agaricomycetes</taxon>
        <taxon>Cantharellales</taxon>
        <taxon>Botryobasidiaceae</taxon>
        <taxon>Botryobasidium</taxon>
    </lineage>
</organism>
<dbReference type="PANTHER" id="PTHR28230">
    <property type="entry name" value="CHROMOSOME 1, WHOLE GENOME SHOTGUN SEQUENCE"/>
    <property type="match status" value="1"/>
</dbReference>
<dbReference type="AlphaFoldDB" id="A0A067MBQ3"/>
<sequence length="59" mass="7144">YDSDDELALAQQEWDESMHQLQWMVTLILMPLLGKYLGRKWSAWAYDRYLKMGLGRKFF</sequence>
<evidence type="ECO:0000313" key="2">
    <source>
        <dbReference type="EMBL" id="KDQ09282.1"/>
    </source>
</evidence>
<feature type="non-terminal residue" evidence="2">
    <location>
        <position position="1"/>
    </location>
</feature>
<dbReference type="GO" id="GO:0045040">
    <property type="term" value="P:protein insertion into mitochondrial outer membrane"/>
    <property type="evidence" value="ECO:0007669"/>
    <property type="project" value="InterPro"/>
</dbReference>
<dbReference type="HOGENOM" id="CLU_173512_1_0_1"/>
<dbReference type="PANTHER" id="PTHR28230:SF1">
    <property type="entry name" value="MITOCHONDRIAL IMPORT PROTEIN 2"/>
    <property type="match status" value="1"/>
</dbReference>
<dbReference type="OrthoDB" id="5555533at2759"/>